<reference evidence="12 13" key="1">
    <citation type="submission" date="2020-08" db="EMBL/GenBank/DDBJ databases">
        <title>Genome sequence of Erysipelothrix inopinata DSM 15511T.</title>
        <authorList>
            <person name="Hyun D.-W."/>
            <person name="Bae J.-W."/>
        </authorList>
    </citation>
    <scope>NUCLEOTIDE SEQUENCE [LARGE SCALE GENOMIC DNA]</scope>
    <source>
        <strain evidence="12 13">DSM 15511</strain>
    </source>
</reference>
<keyword evidence="13" id="KW-1185">Reference proteome</keyword>
<dbReference type="Proteomes" id="UP000515928">
    <property type="component" value="Chromosome"/>
</dbReference>
<feature type="domain" description="PTS EIIA type-2" evidence="11">
    <location>
        <begin position="11"/>
        <end position="154"/>
    </location>
</feature>
<protein>
    <recommendedName>
        <fullName evidence="9">Ascorbate-specific PTS system EIIA component</fullName>
    </recommendedName>
    <alternativeName>
        <fullName evidence="10">Ascorbate-specific phosphotransferase enzyme IIA component</fullName>
    </alternativeName>
</protein>
<evidence type="ECO:0000256" key="2">
    <source>
        <dbReference type="ARBA" id="ARBA00022448"/>
    </source>
</evidence>
<comment type="subcellular location">
    <subcellularLocation>
        <location evidence="1">Cytoplasm</location>
    </subcellularLocation>
</comment>
<dbReference type="PROSITE" id="PS51094">
    <property type="entry name" value="PTS_EIIA_TYPE_2"/>
    <property type="match status" value="1"/>
</dbReference>
<keyword evidence="4" id="KW-0597">Phosphoprotein</keyword>
<dbReference type="Pfam" id="PF00359">
    <property type="entry name" value="PTS_EIIA_2"/>
    <property type="match status" value="1"/>
</dbReference>
<accession>A0A7G9S0M6</accession>
<keyword evidence="7" id="KW-0418">Kinase</keyword>
<proteinExistence type="predicted"/>
<evidence type="ECO:0000313" key="13">
    <source>
        <dbReference type="Proteomes" id="UP000515928"/>
    </source>
</evidence>
<dbReference type="GO" id="GO:0005737">
    <property type="term" value="C:cytoplasm"/>
    <property type="evidence" value="ECO:0007669"/>
    <property type="project" value="UniProtKB-SubCell"/>
</dbReference>
<dbReference type="InterPro" id="IPR002178">
    <property type="entry name" value="PTS_EIIA_type-2_dom"/>
</dbReference>
<evidence type="ECO:0000256" key="9">
    <source>
        <dbReference type="ARBA" id="ARBA00041175"/>
    </source>
</evidence>
<organism evidence="12 13">
    <name type="scientific">Erysipelothrix inopinata</name>
    <dbReference type="NCBI Taxonomy" id="225084"/>
    <lineage>
        <taxon>Bacteria</taxon>
        <taxon>Bacillati</taxon>
        <taxon>Bacillota</taxon>
        <taxon>Erysipelotrichia</taxon>
        <taxon>Erysipelotrichales</taxon>
        <taxon>Erysipelotrichaceae</taxon>
        <taxon>Erysipelothrix</taxon>
    </lineage>
</organism>
<dbReference type="PANTHER" id="PTHR36203">
    <property type="entry name" value="ASCORBATE-SPECIFIC PTS SYSTEM EIIA COMPONENT"/>
    <property type="match status" value="1"/>
</dbReference>
<dbReference type="GO" id="GO:0016301">
    <property type="term" value="F:kinase activity"/>
    <property type="evidence" value="ECO:0007669"/>
    <property type="project" value="UniProtKB-KW"/>
</dbReference>
<dbReference type="KEGG" id="eio:H9L01_03260"/>
<dbReference type="RefSeq" id="WP_187534601.1">
    <property type="nucleotide sequence ID" value="NZ_CBCSHU010000006.1"/>
</dbReference>
<dbReference type="Gene3D" id="3.40.930.10">
    <property type="entry name" value="Mannitol-specific EII, Chain A"/>
    <property type="match status" value="1"/>
</dbReference>
<evidence type="ECO:0000313" key="12">
    <source>
        <dbReference type="EMBL" id="QNN61401.1"/>
    </source>
</evidence>
<dbReference type="PANTHER" id="PTHR36203:SF1">
    <property type="entry name" value="ASCORBATE-SPECIFIC PTS SYSTEM EIIA COMPONENT"/>
    <property type="match status" value="1"/>
</dbReference>
<evidence type="ECO:0000256" key="6">
    <source>
        <dbReference type="ARBA" id="ARBA00022683"/>
    </source>
</evidence>
<keyword evidence="5" id="KW-0808">Transferase</keyword>
<keyword evidence="2" id="KW-0813">Transport</keyword>
<dbReference type="CDD" id="cd00211">
    <property type="entry name" value="PTS_IIA_fru"/>
    <property type="match status" value="1"/>
</dbReference>
<comment type="function">
    <text evidence="8">The phosphoenolpyruvate-dependent sugar phosphotransferase system (sugar PTS), a major carbohydrate active transport system, catalyzes the phosphorylation of incoming sugar substrates concomitantly with their translocation across the cell membrane. The enzyme II UlaABC PTS system is involved in ascorbate transport.</text>
</comment>
<dbReference type="InterPro" id="IPR016152">
    <property type="entry name" value="PTrfase/Anion_transptr"/>
</dbReference>
<gene>
    <name evidence="12" type="ORF">H9L01_03260</name>
</gene>
<keyword evidence="6" id="KW-0598">Phosphotransferase system</keyword>
<dbReference type="EMBL" id="CP060715">
    <property type="protein sequence ID" value="QNN61401.1"/>
    <property type="molecule type" value="Genomic_DNA"/>
</dbReference>
<dbReference type="AlphaFoldDB" id="A0A7G9S0M6"/>
<dbReference type="SUPFAM" id="SSF55804">
    <property type="entry name" value="Phoshotransferase/anion transport protein"/>
    <property type="match status" value="1"/>
</dbReference>
<evidence type="ECO:0000256" key="8">
    <source>
        <dbReference type="ARBA" id="ARBA00037387"/>
    </source>
</evidence>
<evidence type="ECO:0000256" key="7">
    <source>
        <dbReference type="ARBA" id="ARBA00022777"/>
    </source>
</evidence>
<evidence type="ECO:0000256" key="4">
    <source>
        <dbReference type="ARBA" id="ARBA00022553"/>
    </source>
</evidence>
<dbReference type="GO" id="GO:0009401">
    <property type="term" value="P:phosphoenolpyruvate-dependent sugar phosphotransferase system"/>
    <property type="evidence" value="ECO:0007669"/>
    <property type="project" value="UniProtKB-KW"/>
</dbReference>
<name>A0A7G9S0M6_9FIRM</name>
<keyword evidence="12" id="KW-0762">Sugar transport</keyword>
<sequence length="154" mass="17098">MKEIGVIQLLELITKDLIQLNIEATDREDAIRKAAQPLVEANKITDSYVDGIIKSMKESGPYFVIIPHVAMPHARPEEGALENAIGITTLKTPIEFMNASNDPVKYVLTLSATGNDEHLETLASLAELVEEESFFELLDKATSAQEVIDYLKER</sequence>
<evidence type="ECO:0000256" key="3">
    <source>
        <dbReference type="ARBA" id="ARBA00022490"/>
    </source>
</evidence>
<evidence type="ECO:0000256" key="10">
    <source>
        <dbReference type="ARBA" id="ARBA00042072"/>
    </source>
</evidence>
<evidence type="ECO:0000256" key="5">
    <source>
        <dbReference type="ARBA" id="ARBA00022679"/>
    </source>
</evidence>
<evidence type="ECO:0000259" key="11">
    <source>
        <dbReference type="PROSITE" id="PS51094"/>
    </source>
</evidence>
<evidence type="ECO:0000256" key="1">
    <source>
        <dbReference type="ARBA" id="ARBA00004496"/>
    </source>
</evidence>
<keyword evidence="3" id="KW-0963">Cytoplasm</keyword>
<dbReference type="InterPro" id="IPR051351">
    <property type="entry name" value="Ascorbate-PTS_EIIA_comp"/>
</dbReference>